<keyword evidence="2" id="KW-1185">Reference proteome</keyword>
<organism evidence="1 2">
    <name type="scientific">Mucilaginibacter gossypii</name>
    <dbReference type="NCBI Taxonomy" id="551996"/>
    <lineage>
        <taxon>Bacteria</taxon>
        <taxon>Pseudomonadati</taxon>
        <taxon>Bacteroidota</taxon>
        <taxon>Sphingobacteriia</taxon>
        <taxon>Sphingobacteriales</taxon>
        <taxon>Sphingobacteriaceae</taxon>
        <taxon>Mucilaginibacter</taxon>
    </lineage>
</organism>
<reference evidence="2" key="1">
    <citation type="submission" date="2016-10" db="EMBL/GenBank/DDBJ databases">
        <authorList>
            <person name="Varghese N."/>
            <person name="Submissions S."/>
        </authorList>
    </citation>
    <scope>NUCLEOTIDE SEQUENCE [LARGE SCALE GENOMIC DNA]</scope>
    <source>
        <strain evidence="2">Gh-67</strain>
    </source>
</reference>
<accession>A0A1G7VHN3</accession>
<dbReference type="EMBL" id="FNCG01000004">
    <property type="protein sequence ID" value="SDG59254.1"/>
    <property type="molecule type" value="Genomic_DNA"/>
</dbReference>
<proteinExistence type="predicted"/>
<dbReference type="RefSeq" id="WP_091165180.1">
    <property type="nucleotide sequence ID" value="NZ_FNCG01000004.1"/>
</dbReference>
<protein>
    <submittedName>
        <fullName evidence="1">Uncharacterized protein</fullName>
    </submittedName>
</protein>
<dbReference type="AlphaFoldDB" id="A0A1G7VHN3"/>
<evidence type="ECO:0000313" key="2">
    <source>
        <dbReference type="Proteomes" id="UP000199705"/>
    </source>
</evidence>
<gene>
    <name evidence="1" type="ORF">SAMN05192573_10464</name>
</gene>
<name>A0A1G7VHN3_9SPHI</name>
<sequence length="160" mass="18358">MKISILPSIEKTALITSILALVALNYGFKAEMSEQEWLNWSNKCLNSSFNPAPGINLKKWEITLTNDYFLRVRKTYQQGKQEYFSFNLHRLTNVDYLASDTTGILKFNTQTDDIIVQTYEDPNGNIDSMATTFDLPVHNMSATKFDSLKNALHYFRTKGL</sequence>
<dbReference type="Proteomes" id="UP000199705">
    <property type="component" value="Unassembled WGS sequence"/>
</dbReference>
<evidence type="ECO:0000313" key="1">
    <source>
        <dbReference type="EMBL" id="SDG59254.1"/>
    </source>
</evidence>